<comment type="caution">
    <text evidence="1">The sequence shown here is derived from an EMBL/GenBank/DDBJ whole genome shotgun (WGS) entry which is preliminary data.</text>
</comment>
<evidence type="ECO:0000313" key="1">
    <source>
        <dbReference type="EMBL" id="KRZ29983.1"/>
    </source>
</evidence>
<organism evidence="1 2">
    <name type="scientific">Trichinella pseudospiralis</name>
    <name type="common">Parasitic roundworm</name>
    <dbReference type="NCBI Taxonomy" id="6337"/>
    <lineage>
        <taxon>Eukaryota</taxon>
        <taxon>Metazoa</taxon>
        <taxon>Ecdysozoa</taxon>
        <taxon>Nematoda</taxon>
        <taxon>Enoplea</taxon>
        <taxon>Dorylaimia</taxon>
        <taxon>Trichinellida</taxon>
        <taxon>Trichinellidae</taxon>
        <taxon>Trichinella</taxon>
    </lineage>
</organism>
<gene>
    <name evidence="1" type="ORF">T4B_9548</name>
</gene>
<proteinExistence type="predicted"/>
<reference evidence="1 2" key="1">
    <citation type="submission" date="2015-01" db="EMBL/GenBank/DDBJ databases">
        <title>Evolution of Trichinella species and genotypes.</title>
        <authorList>
            <person name="Korhonen P.K."/>
            <person name="Edoardo P."/>
            <person name="Giuseppe L.R."/>
            <person name="Gasser R.B."/>
        </authorList>
    </citation>
    <scope>NUCLEOTIDE SEQUENCE [LARGE SCALE GENOMIC DNA]</scope>
    <source>
        <strain evidence="1">ISS588</strain>
    </source>
</reference>
<evidence type="ECO:0000313" key="2">
    <source>
        <dbReference type="Proteomes" id="UP000054805"/>
    </source>
</evidence>
<name>A0A0V1J4V2_TRIPS</name>
<dbReference type="Proteomes" id="UP000054805">
    <property type="component" value="Unassembled WGS sequence"/>
</dbReference>
<dbReference type="EMBL" id="JYDS01000039">
    <property type="protein sequence ID" value="KRZ29983.1"/>
    <property type="molecule type" value="Genomic_DNA"/>
</dbReference>
<keyword evidence="2" id="KW-1185">Reference proteome</keyword>
<accession>A0A0V1J4V2</accession>
<protein>
    <submittedName>
        <fullName evidence="1">Uncharacterized protein</fullName>
    </submittedName>
</protein>
<dbReference type="AlphaFoldDB" id="A0A0V1J4V2"/>
<sequence>MAHVQSTDMLQGGFGWNCNFSNLSVLLALLFRHFHTALTKAAAPKMAKSDCSLKNISYN</sequence>